<accession>A0A395LGM2</accession>
<protein>
    <recommendedName>
        <fullName evidence="4">NAD(+) diphosphatase</fullName>
        <ecNumber evidence="4">3.6.1.22</ecNumber>
    </recommendedName>
</protein>
<dbReference type="OrthoDB" id="9791656at2"/>
<comment type="caution">
    <text evidence="11">The sequence shown here is derived from an EMBL/GenBank/DDBJ whole genome shotgun (WGS) entry which is preliminary data.</text>
</comment>
<evidence type="ECO:0000313" key="11">
    <source>
        <dbReference type="EMBL" id="RDS76048.1"/>
    </source>
</evidence>
<dbReference type="InterPro" id="IPR049734">
    <property type="entry name" value="NudC-like_C"/>
</dbReference>
<comment type="catalytic activity">
    <reaction evidence="9">
        <text>a 5'-end NAD(+)-phospho-ribonucleoside in mRNA + H2O = a 5'-end phospho-adenosine-phospho-ribonucleoside in mRNA + beta-nicotinamide D-ribonucleotide + 2 H(+)</text>
        <dbReference type="Rhea" id="RHEA:60876"/>
        <dbReference type="Rhea" id="RHEA-COMP:15698"/>
        <dbReference type="Rhea" id="RHEA-COMP:15719"/>
        <dbReference type="ChEBI" id="CHEBI:14649"/>
        <dbReference type="ChEBI" id="CHEBI:15377"/>
        <dbReference type="ChEBI" id="CHEBI:15378"/>
        <dbReference type="ChEBI" id="CHEBI:144029"/>
        <dbReference type="ChEBI" id="CHEBI:144051"/>
    </reaction>
    <physiologicalReaction direction="left-to-right" evidence="9">
        <dbReference type="Rhea" id="RHEA:60877"/>
    </physiologicalReaction>
</comment>
<dbReference type="GO" id="GO:0110153">
    <property type="term" value="F:RNA NAD-cap (NMN-forming) hydrolase activity"/>
    <property type="evidence" value="ECO:0007669"/>
    <property type="project" value="RHEA"/>
</dbReference>
<dbReference type="InterPro" id="IPR015376">
    <property type="entry name" value="Znr_NADH_PPase"/>
</dbReference>
<dbReference type="PROSITE" id="PS00893">
    <property type="entry name" value="NUDIX_BOX"/>
    <property type="match status" value="1"/>
</dbReference>
<keyword evidence="8" id="KW-0520">NAD</keyword>
<sequence length="304" mass="33057">MAEAGGATHPIAFSGSPLDRADNLRADPDGLAARMDWKARLLLLDGLSPSVDEGGRLAWGTLADAPEGAELVFLGLDRSDGGEKACFACVPTQGDARPRMANPQLWSLMTALAPDQLALYGGARSLVDWHARHRFCAQCGGPTKIAKGGWQRTCTECGADHFPRTDPVSIMLVEHCAGDERRLLLGRGLGWPEGRFSALAGFVEPGETIEEGVAREVLEEVGIVVRDVRYILSQPWPFPSQLMIGCIGFAEGTDITLDETEMAEAKWYTRDEVIALLEGRDDAPMVSPPPHTIAHQLFRWWVAQ</sequence>
<evidence type="ECO:0000259" key="10">
    <source>
        <dbReference type="PROSITE" id="PS51462"/>
    </source>
</evidence>
<comment type="cofactor">
    <cofactor evidence="1">
        <name>Mg(2+)</name>
        <dbReference type="ChEBI" id="CHEBI:18420"/>
    </cofactor>
</comment>
<keyword evidence="6 11" id="KW-0378">Hydrolase</keyword>
<name>A0A395LGM2_9SPHN</name>
<dbReference type="GO" id="GO:0006742">
    <property type="term" value="P:NADP+ catabolic process"/>
    <property type="evidence" value="ECO:0007669"/>
    <property type="project" value="TreeGrafter"/>
</dbReference>
<evidence type="ECO:0000256" key="5">
    <source>
        <dbReference type="ARBA" id="ARBA00022723"/>
    </source>
</evidence>
<evidence type="ECO:0000256" key="2">
    <source>
        <dbReference type="ARBA" id="ARBA00001947"/>
    </source>
</evidence>
<keyword evidence="7" id="KW-0460">Magnesium</keyword>
<dbReference type="Pfam" id="PF00293">
    <property type="entry name" value="NUDIX"/>
    <property type="match status" value="1"/>
</dbReference>
<evidence type="ECO:0000313" key="12">
    <source>
        <dbReference type="Proteomes" id="UP000254101"/>
    </source>
</evidence>
<dbReference type="InterPro" id="IPR050241">
    <property type="entry name" value="NAD-cap_RNA_hydrolase_NudC"/>
</dbReference>
<dbReference type="GO" id="GO:0005829">
    <property type="term" value="C:cytosol"/>
    <property type="evidence" value="ECO:0007669"/>
    <property type="project" value="TreeGrafter"/>
</dbReference>
<dbReference type="EMBL" id="QRBB01000002">
    <property type="protein sequence ID" value="RDS76048.1"/>
    <property type="molecule type" value="Genomic_DNA"/>
</dbReference>
<dbReference type="PROSITE" id="PS51462">
    <property type="entry name" value="NUDIX"/>
    <property type="match status" value="1"/>
</dbReference>
<keyword evidence="12" id="KW-1185">Reference proteome</keyword>
<reference evidence="11 12" key="1">
    <citation type="submission" date="2018-07" db="EMBL/GenBank/DDBJ databases">
        <title>Erythrobacter nanhaiensis sp. nov., a novel member of the genus Erythrobacter isolated from the South China Sea.</title>
        <authorList>
            <person name="Chen X."/>
            <person name="Liu J."/>
        </authorList>
    </citation>
    <scope>NUCLEOTIDE SEQUENCE [LARGE SCALE GENOMIC DNA]</scope>
    <source>
        <strain evidence="11 12">S-5</strain>
    </source>
</reference>
<dbReference type="GO" id="GO:0019677">
    <property type="term" value="P:NAD+ catabolic process"/>
    <property type="evidence" value="ECO:0007669"/>
    <property type="project" value="TreeGrafter"/>
</dbReference>
<dbReference type="SUPFAM" id="SSF55811">
    <property type="entry name" value="Nudix"/>
    <property type="match status" value="1"/>
</dbReference>
<comment type="similarity">
    <text evidence="3">Belongs to the Nudix hydrolase family. NudC subfamily.</text>
</comment>
<evidence type="ECO:0000256" key="8">
    <source>
        <dbReference type="ARBA" id="ARBA00023027"/>
    </source>
</evidence>
<dbReference type="InterPro" id="IPR000086">
    <property type="entry name" value="NUDIX_hydrolase_dom"/>
</dbReference>
<dbReference type="Gene3D" id="3.90.79.20">
    <property type="match status" value="1"/>
</dbReference>
<evidence type="ECO:0000256" key="1">
    <source>
        <dbReference type="ARBA" id="ARBA00001946"/>
    </source>
</evidence>
<dbReference type="Proteomes" id="UP000254101">
    <property type="component" value="Unassembled WGS sequence"/>
</dbReference>
<feature type="domain" description="Nudix hydrolase" evidence="10">
    <location>
        <begin position="163"/>
        <end position="290"/>
    </location>
</feature>
<dbReference type="AlphaFoldDB" id="A0A395LGM2"/>
<dbReference type="Pfam" id="PF09296">
    <property type="entry name" value="NUDIX-like"/>
    <property type="match status" value="1"/>
</dbReference>
<dbReference type="EC" id="3.6.1.22" evidence="4"/>
<dbReference type="InterPro" id="IPR020084">
    <property type="entry name" value="NUDIX_hydrolase_CS"/>
</dbReference>
<dbReference type="NCBIfam" id="NF001299">
    <property type="entry name" value="PRK00241.1"/>
    <property type="match status" value="1"/>
</dbReference>
<dbReference type="PANTHER" id="PTHR42904:SF6">
    <property type="entry name" value="NAD-CAPPED RNA HYDROLASE NUDT12"/>
    <property type="match status" value="1"/>
</dbReference>
<dbReference type="Pfam" id="PF09297">
    <property type="entry name" value="Zn_ribbon_NUD"/>
    <property type="match status" value="1"/>
</dbReference>
<dbReference type="CDD" id="cd03429">
    <property type="entry name" value="NUDIX_NADH_pyrophosphatase_Nudt13"/>
    <property type="match status" value="1"/>
</dbReference>
<evidence type="ECO:0000256" key="3">
    <source>
        <dbReference type="ARBA" id="ARBA00009595"/>
    </source>
</evidence>
<evidence type="ECO:0000256" key="4">
    <source>
        <dbReference type="ARBA" id="ARBA00012381"/>
    </source>
</evidence>
<dbReference type="GO" id="GO:0046872">
    <property type="term" value="F:metal ion binding"/>
    <property type="evidence" value="ECO:0007669"/>
    <property type="project" value="UniProtKB-KW"/>
</dbReference>
<dbReference type="PANTHER" id="PTHR42904">
    <property type="entry name" value="NUDIX HYDROLASE, NUDC SUBFAMILY"/>
    <property type="match status" value="1"/>
</dbReference>
<comment type="cofactor">
    <cofactor evidence="2">
        <name>Zn(2+)</name>
        <dbReference type="ChEBI" id="CHEBI:29105"/>
    </cofactor>
</comment>
<organism evidence="11 12">
    <name type="scientific">Alteriqipengyuania lutimaris</name>
    <dbReference type="NCBI Taxonomy" id="1538146"/>
    <lineage>
        <taxon>Bacteria</taxon>
        <taxon>Pseudomonadati</taxon>
        <taxon>Pseudomonadota</taxon>
        <taxon>Alphaproteobacteria</taxon>
        <taxon>Sphingomonadales</taxon>
        <taxon>Erythrobacteraceae</taxon>
        <taxon>Alteriqipengyuania</taxon>
    </lineage>
</organism>
<dbReference type="Gene3D" id="3.90.79.10">
    <property type="entry name" value="Nucleoside Triphosphate Pyrophosphohydrolase"/>
    <property type="match status" value="1"/>
</dbReference>
<evidence type="ECO:0000256" key="6">
    <source>
        <dbReference type="ARBA" id="ARBA00022801"/>
    </source>
</evidence>
<dbReference type="InterPro" id="IPR015797">
    <property type="entry name" value="NUDIX_hydrolase-like_dom_sf"/>
</dbReference>
<evidence type="ECO:0000256" key="9">
    <source>
        <dbReference type="ARBA" id="ARBA00023679"/>
    </source>
</evidence>
<dbReference type="GO" id="GO:0035529">
    <property type="term" value="F:NADH pyrophosphatase activity"/>
    <property type="evidence" value="ECO:0007669"/>
    <property type="project" value="TreeGrafter"/>
</dbReference>
<proteinExistence type="inferred from homology"/>
<dbReference type="RefSeq" id="WP_115493315.1">
    <property type="nucleotide sequence ID" value="NZ_JACHWW010000002.1"/>
</dbReference>
<dbReference type="InterPro" id="IPR015375">
    <property type="entry name" value="NADH_PPase-like_N"/>
</dbReference>
<keyword evidence="5" id="KW-0479">Metal-binding</keyword>
<evidence type="ECO:0000256" key="7">
    <source>
        <dbReference type="ARBA" id="ARBA00022842"/>
    </source>
</evidence>
<gene>
    <name evidence="11" type="ORF">DL238_15410</name>
</gene>